<proteinExistence type="predicted"/>
<comment type="caution">
    <text evidence="1">The sequence shown here is derived from an EMBL/GenBank/DDBJ whole genome shotgun (WGS) entry which is preliminary data.</text>
</comment>
<evidence type="ECO:0000313" key="2">
    <source>
        <dbReference type="Proteomes" id="UP001602089"/>
    </source>
</evidence>
<gene>
    <name evidence="1" type="ORF">ACFYY5_28665</name>
</gene>
<evidence type="ECO:0000313" key="1">
    <source>
        <dbReference type="EMBL" id="MFF4026831.1"/>
    </source>
</evidence>
<organism evidence="1 2">
    <name type="scientific">Nocardia elegans</name>
    <dbReference type="NCBI Taxonomy" id="300029"/>
    <lineage>
        <taxon>Bacteria</taxon>
        <taxon>Bacillati</taxon>
        <taxon>Actinomycetota</taxon>
        <taxon>Actinomycetes</taxon>
        <taxon>Mycobacteriales</taxon>
        <taxon>Nocardiaceae</taxon>
        <taxon>Nocardia</taxon>
    </lineage>
</organism>
<sequence length="120" mass="14054">MDLRTPMQLFRNQELVGLITAYFYETPWATGTLQDSDPARGARSDRAASYLQWLNETENLPEDADSYDRLCTQELARRDVTQADVDWCEYGTWTIKNQDGLDHKTYSLEFLGDGHLQWRW</sequence>
<dbReference type="Proteomes" id="UP001602089">
    <property type="component" value="Unassembled WGS sequence"/>
</dbReference>
<protein>
    <submittedName>
        <fullName evidence="1">Uncharacterized protein</fullName>
    </submittedName>
</protein>
<keyword evidence="2" id="KW-1185">Reference proteome</keyword>
<dbReference type="RefSeq" id="WP_195023711.1">
    <property type="nucleotide sequence ID" value="NZ_JADLPS010000019.1"/>
</dbReference>
<name>A0ABW6TL26_9NOCA</name>
<dbReference type="EMBL" id="JBIATK010000012">
    <property type="protein sequence ID" value="MFF4026831.1"/>
    <property type="molecule type" value="Genomic_DNA"/>
</dbReference>
<reference evidence="1 2" key="1">
    <citation type="submission" date="2024-10" db="EMBL/GenBank/DDBJ databases">
        <title>The Natural Products Discovery Center: Release of the First 8490 Sequenced Strains for Exploring Actinobacteria Biosynthetic Diversity.</title>
        <authorList>
            <person name="Kalkreuter E."/>
            <person name="Kautsar S.A."/>
            <person name="Yang D."/>
            <person name="Bader C.D."/>
            <person name="Teijaro C.N."/>
            <person name="Fluegel L."/>
            <person name="Davis C.M."/>
            <person name="Simpson J.R."/>
            <person name="Lauterbach L."/>
            <person name="Steele A.D."/>
            <person name="Gui C."/>
            <person name="Meng S."/>
            <person name="Li G."/>
            <person name="Viehrig K."/>
            <person name="Ye F."/>
            <person name="Su P."/>
            <person name="Kiefer A.F."/>
            <person name="Nichols A."/>
            <person name="Cepeda A.J."/>
            <person name="Yan W."/>
            <person name="Fan B."/>
            <person name="Jiang Y."/>
            <person name="Adhikari A."/>
            <person name="Zheng C.-J."/>
            <person name="Schuster L."/>
            <person name="Cowan T.M."/>
            <person name="Smanski M.J."/>
            <person name="Chevrette M.G."/>
            <person name="De Carvalho L.P.S."/>
            <person name="Shen B."/>
        </authorList>
    </citation>
    <scope>NUCLEOTIDE SEQUENCE [LARGE SCALE GENOMIC DNA]</scope>
    <source>
        <strain evidence="1 2">NPDC001867</strain>
    </source>
</reference>
<accession>A0ABW6TL26</accession>